<dbReference type="EC" id="2.7.7.3" evidence="9"/>
<evidence type="ECO:0000256" key="5">
    <source>
        <dbReference type="ARBA" id="ARBA00022840"/>
    </source>
</evidence>
<dbReference type="PRINTS" id="PR01020">
    <property type="entry name" value="LPSBIOSNTHSS"/>
</dbReference>
<dbReference type="PANTHER" id="PTHR21342">
    <property type="entry name" value="PHOSPHOPANTETHEINE ADENYLYLTRANSFERASE"/>
    <property type="match status" value="1"/>
</dbReference>
<dbReference type="Pfam" id="PF01467">
    <property type="entry name" value="CTP_transf_like"/>
    <property type="match status" value="1"/>
</dbReference>
<dbReference type="HAMAP" id="MF_00151">
    <property type="entry name" value="PPAT_bact"/>
    <property type="match status" value="1"/>
</dbReference>
<proteinExistence type="inferred from homology"/>
<keyword evidence="7 9" id="KW-0173">Coenzyme A biosynthesis</keyword>
<dbReference type="GO" id="GO:0004595">
    <property type="term" value="F:pantetheine-phosphate adenylyltransferase activity"/>
    <property type="evidence" value="ECO:0007669"/>
    <property type="project" value="UniProtKB-EC"/>
</dbReference>
<gene>
    <name evidence="9" type="primary">coaD</name>
    <name evidence="11" type="ORF">ABID41_000633</name>
</gene>
<evidence type="ECO:0000256" key="9">
    <source>
        <dbReference type="HAMAP-Rule" id="MF_00151"/>
    </source>
</evidence>
<dbReference type="NCBIfam" id="TIGR01510">
    <property type="entry name" value="coaD_prev_kdtB"/>
    <property type="match status" value="1"/>
</dbReference>
<keyword evidence="4 9" id="KW-0547">Nucleotide-binding</keyword>
<feature type="binding site" evidence="9">
    <location>
        <position position="89"/>
    </location>
    <ligand>
        <name>substrate</name>
    </ligand>
</feature>
<comment type="subcellular location">
    <subcellularLocation>
        <location evidence="9">Cytoplasm</location>
    </subcellularLocation>
</comment>
<evidence type="ECO:0000256" key="4">
    <source>
        <dbReference type="ARBA" id="ARBA00022741"/>
    </source>
</evidence>
<keyword evidence="12" id="KW-1185">Reference proteome</keyword>
<dbReference type="PANTHER" id="PTHR21342:SF1">
    <property type="entry name" value="PHOSPHOPANTETHEINE ADENYLYLTRANSFERASE"/>
    <property type="match status" value="1"/>
</dbReference>
<evidence type="ECO:0000313" key="11">
    <source>
        <dbReference type="EMBL" id="MET3525538.1"/>
    </source>
</evidence>
<sequence>MKPTRTRALYAGSFDPITRGHLDIVEKALKTFDIVHVAVGINPLKTGLFRIEERLDLIRGSILDMKLGGAQEGLPEQVEIGSFGGTESVIKYARRIGATHVVRGLRQFSDFDDEFRFHGIFGRLEPAIPMIHLICHETFLHVSSSTARELASLGEDVSWLVTPSVERALQEKFPAA</sequence>
<feature type="binding site" evidence="9">
    <location>
        <position position="45"/>
    </location>
    <ligand>
        <name>substrate</name>
    </ligand>
</feature>
<feature type="domain" description="Cytidyltransferase-like" evidence="10">
    <location>
        <begin position="9"/>
        <end position="148"/>
    </location>
</feature>
<feature type="binding site" evidence="9">
    <location>
        <begin position="104"/>
        <end position="106"/>
    </location>
    <ligand>
        <name>ATP</name>
        <dbReference type="ChEBI" id="CHEBI:30616"/>
    </ligand>
</feature>
<organism evidence="11 12">
    <name type="scientific">Phenylobacterium koreense</name>
    <dbReference type="NCBI Taxonomy" id="266125"/>
    <lineage>
        <taxon>Bacteria</taxon>
        <taxon>Pseudomonadati</taxon>
        <taxon>Pseudomonadota</taxon>
        <taxon>Alphaproteobacteria</taxon>
        <taxon>Caulobacterales</taxon>
        <taxon>Caulobacteraceae</taxon>
        <taxon>Phenylobacterium</taxon>
    </lineage>
</organism>
<dbReference type="SUPFAM" id="SSF52374">
    <property type="entry name" value="Nucleotidylyl transferase"/>
    <property type="match status" value="1"/>
</dbReference>
<accession>A0ABV2EET0</accession>
<evidence type="ECO:0000256" key="2">
    <source>
        <dbReference type="ARBA" id="ARBA00022679"/>
    </source>
</evidence>
<feature type="binding site" evidence="9">
    <location>
        <position position="21"/>
    </location>
    <ligand>
        <name>ATP</name>
        <dbReference type="ChEBI" id="CHEBI:30616"/>
    </ligand>
</feature>
<evidence type="ECO:0000256" key="7">
    <source>
        <dbReference type="ARBA" id="ARBA00022993"/>
    </source>
</evidence>
<keyword evidence="6 9" id="KW-0460">Magnesium</keyword>
<comment type="subunit">
    <text evidence="9">Homohexamer.</text>
</comment>
<feature type="binding site" evidence="9">
    <location>
        <position position="13"/>
    </location>
    <ligand>
        <name>substrate</name>
    </ligand>
</feature>
<evidence type="ECO:0000256" key="3">
    <source>
        <dbReference type="ARBA" id="ARBA00022695"/>
    </source>
</evidence>
<dbReference type="NCBIfam" id="TIGR00125">
    <property type="entry name" value="cyt_tran_rel"/>
    <property type="match status" value="1"/>
</dbReference>
<evidence type="ECO:0000259" key="10">
    <source>
        <dbReference type="Pfam" id="PF01467"/>
    </source>
</evidence>
<feature type="binding site" evidence="9">
    <location>
        <position position="114"/>
    </location>
    <ligand>
        <name>ATP</name>
        <dbReference type="ChEBI" id="CHEBI:30616"/>
    </ligand>
</feature>
<evidence type="ECO:0000313" key="12">
    <source>
        <dbReference type="Proteomes" id="UP001549110"/>
    </source>
</evidence>
<protein>
    <recommendedName>
        <fullName evidence="9">Phosphopantetheine adenylyltransferase</fullName>
        <ecNumber evidence="9">2.7.7.3</ecNumber>
    </recommendedName>
    <alternativeName>
        <fullName evidence="9">Dephospho-CoA pyrophosphorylase</fullName>
    </alternativeName>
    <alternativeName>
        <fullName evidence="9">Pantetheine-phosphate adenylyltransferase</fullName>
        <shortName evidence="9">PPAT</shortName>
    </alternativeName>
</protein>
<comment type="catalytic activity">
    <reaction evidence="8 9">
        <text>(R)-4'-phosphopantetheine + ATP + H(+) = 3'-dephospho-CoA + diphosphate</text>
        <dbReference type="Rhea" id="RHEA:19801"/>
        <dbReference type="ChEBI" id="CHEBI:15378"/>
        <dbReference type="ChEBI" id="CHEBI:30616"/>
        <dbReference type="ChEBI" id="CHEBI:33019"/>
        <dbReference type="ChEBI" id="CHEBI:57328"/>
        <dbReference type="ChEBI" id="CHEBI:61723"/>
        <dbReference type="EC" id="2.7.7.3"/>
    </reaction>
</comment>
<dbReference type="InterPro" id="IPR004821">
    <property type="entry name" value="Cyt_trans-like"/>
</dbReference>
<comment type="pathway">
    <text evidence="9">Cofactor biosynthesis; coenzyme A biosynthesis; CoA from (R)-pantothenate: step 4/5.</text>
</comment>
<keyword evidence="5 9" id="KW-0067">ATP-binding</keyword>
<dbReference type="Proteomes" id="UP001549110">
    <property type="component" value="Unassembled WGS sequence"/>
</dbReference>
<keyword evidence="2 9" id="KW-0808">Transferase</keyword>
<comment type="cofactor">
    <cofactor evidence="9">
        <name>Mg(2+)</name>
        <dbReference type="ChEBI" id="CHEBI:18420"/>
    </cofactor>
</comment>
<keyword evidence="3 9" id="KW-0548">Nucleotidyltransferase</keyword>
<dbReference type="InterPro" id="IPR014729">
    <property type="entry name" value="Rossmann-like_a/b/a_fold"/>
</dbReference>
<evidence type="ECO:0000256" key="6">
    <source>
        <dbReference type="ARBA" id="ARBA00022842"/>
    </source>
</evidence>
<reference evidence="11 12" key="1">
    <citation type="submission" date="2024-06" db="EMBL/GenBank/DDBJ databases">
        <title>Genomic Encyclopedia of Type Strains, Phase IV (KMG-IV): sequencing the most valuable type-strain genomes for metagenomic binning, comparative biology and taxonomic classification.</title>
        <authorList>
            <person name="Goeker M."/>
        </authorList>
    </citation>
    <scope>NUCLEOTIDE SEQUENCE [LARGE SCALE GENOMIC DNA]</scope>
    <source>
        <strain evidence="11 12">DSM 17809</strain>
    </source>
</reference>
<comment type="function">
    <text evidence="9">Reversibly transfers an adenylyl group from ATP to 4'-phosphopantetheine, yielding dephospho-CoA (dPCoA) and pyrophosphate.</text>
</comment>
<keyword evidence="1 9" id="KW-0963">Cytoplasm</keyword>
<feature type="site" description="Transition state stabilizer" evidence="9">
    <location>
        <position position="21"/>
    </location>
</feature>
<feature type="binding site" evidence="9">
    <location>
        <begin position="139"/>
        <end position="145"/>
    </location>
    <ligand>
        <name>ATP</name>
        <dbReference type="ChEBI" id="CHEBI:30616"/>
    </ligand>
</feature>
<dbReference type="EMBL" id="JBEPLU010000001">
    <property type="protein sequence ID" value="MET3525538.1"/>
    <property type="molecule type" value="Genomic_DNA"/>
</dbReference>
<comment type="similarity">
    <text evidence="9">Belongs to the bacterial CoaD family.</text>
</comment>
<feature type="binding site" evidence="9">
    <location>
        <position position="103"/>
    </location>
    <ligand>
        <name>substrate</name>
    </ligand>
</feature>
<dbReference type="InterPro" id="IPR001980">
    <property type="entry name" value="PPAT"/>
</dbReference>
<dbReference type="Gene3D" id="3.40.50.620">
    <property type="entry name" value="HUPs"/>
    <property type="match status" value="1"/>
</dbReference>
<evidence type="ECO:0000256" key="1">
    <source>
        <dbReference type="ARBA" id="ARBA00022490"/>
    </source>
</evidence>
<evidence type="ECO:0000256" key="8">
    <source>
        <dbReference type="ARBA" id="ARBA00029346"/>
    </source>
</evidence>
<feature type="binding site" evidence="9">
    <location>
        <begin position="13"/>
        <end position="14"/>
    </location>
    <ligand>
        <name>ATP</name>
        <dbReference type="ChEBI" id="CHEBI:30616"/>
    </ligand>
</feature>
<name>A0ABV2EET0_9CAUL</name>
<dbReference type="RefSeq" id="WP_331932982.1">
    <property type="nucleotide sequence ID" value="NZ_JBEPLU010000001.1"/>
</dbReference>
<comment type="caution">
    <text evidence="11">The sequence shown here is derived from an EMBL/GenBank/DDBJ whole genome shotgun (WGS) entry which is preliminary data.</text>
</comment>